<evidence type="ECO:0000256" key="3">
    <source>
        <dbReference type="ARBA" id="ARBA00023163"/>
    </source>
</evidence>
<keyword evidence="1" id="KW-0805">Transcription regulation</keyword>
<name>A0AA41QZX7_9BACT</name>
<reference evidence="5" key="1">
    <citation type="submission" date="2022-04" db="EMBL/GenBank/DDBJ databases">
        <title>Desulfatitalea alkaliphila sp. nov., a novel anaerobic sulfate-reducing bacterium isolated from terrestrial mud volcano, Taman Peninsula, Russia.</title>
        <authorList>
            <person name="Khomyakova M.A."/>
            <person name="Merkel A.Y."/>
            <person name="Slobodkin A.I."/>
        </authorList>
    </citation>
    <scope>NUCLEOTIDE SEQUENCE</scope>
    <source>
        <strain evidence="5">M08but</strain>
    </source>
</reference>
<gene>
    <name evidence="5" type="ORF">MRX98_02720</name>
</gene>
<proteinExistence type="predicted"/>
<dbReference type="Gene3D" id="1.10.10.10">
    <property type="entry name" value="Winged helix-like DNA-binding domain superfamily/Winged helix DNA-binding domain"/>
    <property type="match status" value="1"/>
</dbReference>
<evidence type="ECO:0000259" key="4">
    <source>
        <dbReference type="PROSITE" id="PS50987"/>
    </source>
</evidence>
<dbReference type="Proteomes" id="UP001165427">
    <property type="component" value="Unassembled WGS sequence"/>
</dbReference>
<keyword evidence="2" id="KW-0238">DNA-binding</keyword>
<protein>
    <submittedName>
        <fullName evidence="5">Metalloregulator ArsR/SmtB family transcription factor</fullName>
    </submittedName>
</protein>
<dbReference type="InterPro" id="IPR036388">
    <property type="entry name" value="WH-like_DNA-bd_sf"/>
</dbReference>
<dbReference type="EMBL" id="JALJRB010000002">
    <property type="protein sequence ID" value="MCJ8499474.1"/>
    <property type="molecule type" value="Genomic_DNA"/>
</dbReference>
<evidence type="ECO:0000256" key="1">
    <source>
        <dbReference type="ARBA" id="ARBA00023015"/>
    </source>
</evidence>
<dbReference type="GO" id="GO:0003677">
    <property type="term" value="F:DNA binding"/>
    <property type="evidence" value="ECO:0007669"/>
    <property type="project" value="UniProtKB-KW"/>
</dbReference>
<dbReference type="InterPro" id="IPR011991">
    <property type="entry name" value="ArsR-like_HTH"/>
</dbReference>
<dbReference type="InterPro" id="IPR051081">
    <property type="entry name" value="HTH_MetalResp_TranReg"/>
</dbReference>
<dbReference type="SMART" id="SM00418">
    <property type="entry name" value="HTH_ARSR"/>
    <property type="match status" value="1"/>
</dbReference>
<dbReference type="AlphaFoldDB" id="A0AA41QZX7"/>
<dbReference type="GO" id="GO:0003700">
    <property type="term" value="F:DNA-binding transcription factor activity"/>
    <property type="evidence" value="ECO:0007669"/>
    <property type="project" value="InterPro"/>
</dbReference>
<comment type="caution">
    <text evidence="5">The sequence shown here is derived from an EMBL/GenBank/DDBJ whole genome shotgun (WGS) entry which is preliminary data.</text>
</comment>
<keyword evidence="6" id="KW-1185">Reference proteome</keyword>
<dbReference type="PANTHER" id="PTHR33154">
    <property type="entry name" value="TRANSCRIPTIONAL REGULATOR, ARSR FAMILY"/>
    <property type="match status" value="1"/>
</dbReference>
<dbReference type="SUPFAM" id="SSF46785">
    <property type="entry name" value="Winged helix' DNA-binding domain"/>
    <property type="match status" value="1"/>
</dbReference>
<dbReference type="PROSITE" id="PS50987">
    <property type="entry name" value="HTH_ARSR_2"/>
    <property type="match status" value="1"/>
</dbReference>
<evidence type="ECO:0000256" key="2">
    <source>
        <dbReference type="ARBA" id="ARBA00023125"/>
    </source>
</evidence>
<dbReference type="CDD" id="cd00090">
    <property type="entry name" value="HTH_ARSR"/>
    <property type="match status" value="1"/>
</dbReference>
<dbReference type="NCBIfam" id="NF033788">
    <property type="entry name" value="HTH_metalloreg"/>
    <property type="match status" value="1"/>
</dbReference>
<dbReference type="RefSeq" id="WP_246902816.1">
    <property type="nucleotide sequence ID" value="NZ_JALJRB010000002.1"/>
</dbReference>
<accession>A0AA41QZX7</accession>
<dbReference type="PANTHER" id="PTHR33154:SF18">
    <property type="entry name" value="ARSENICAL RESISTANCE OPERON REPRESSOR"/>
    <property type="match status" value="1"/>
</dbReference>
<dbReference type="InterPro" id="IPR036390">
    <property type="entry name" value="WH_DNA-bd_sf"/>
</dbReference>
<dbReference type="Pfam" id="PF12840">
    <property type="entry name" value="HTH_20"/>
    <property type="match status" value="1"/>
</dbReference>
<feature type="domain" description="HTH arsR-type" evidence="4">
    <location>
        <begin position="4"/>
        <end position="105"/>
    </location>
</feature>
<sequence length="105" mass="11980">MSNYDTDTIDQLAEMFKALSNPNRLRIFLELIDCCPPGTLWQQDGECCAFVGDLTRVLEIVPSTVSHHMKALRQAGLIKMRRRGKQIVCWVDPAAVQALVRFFNR</sequence>
<evidence type="ECO:0000313" key="6">
    <source>
        <dbReference type="Proteomes" id="UP001165427"/>
    </source>
</evidence>
<organism evidence="5 6">
    <name type="scientific">Desulfatitalea alkaliphila</name>
    <dbReference type="NCBI Taxonomy" id="2929485"/>
    <lineage>
        <taxon>Bacteria</taxon>
        <taxon>Pseudomonadati</taxon>
        <taxon>Thermodesulfobacteriota</taxon>
        <taxon>Desulfobacteria</taxon>
        <taxon>Desulfobacterales</taxon>
        <taxon>Desulfosarcinaceae</taxon>
        <taxon>Desulfatitalea</taxon>
    </lineage>
</organism>
<evidence type="ECO:0000313" key="5">
    <source>
        <dbReference type="EMBL" id="MCJ8499474.1"/>
    </source>
</evidence>
<dbReference type="InterPro" id="IPR001845">
    <property type="entry name" value="HTH_ArsR_DNA-bd_dom"/>
</dbReference>
<keyword evidence="3" id="KW-0804">Transcription</keyword>